<evidence type="ECO:0000256" key="6">
    <source>
        <dbReference type="SAM" id="MobiDB-lite"/>
    </source>
</evidence>
<keyword evidence="5" id="KW-0834">Unfolded protein response</keyword>
<keyword evidence="4 7" id="KW-0472">Membrane</keyword>
<feature type="non-terminal residue" evidence="9">
    <location>
        <position position="1"/>
    </location>
</feature>
<dbReference type="GO" id="GO:0030968">
    <property type="term" value="P:endoplasmic reticulum unfolded protein response"/>
    <property type="evidence" value="ECO:0007669"/>
    <property type="project" value="TreeGrafter"/>
</dbReference>
<dbReference type="GO" id="GO:1902236">
    <property type="term" value="P:negative regulation of endoplasmic reticulum stress-induced intrinsic apoptotic signaling pathway"/>
    <property type="evidence" value="ECO:0007669"/>
    <property type="project" value="TreeGrafter"/>
</dbReference>
<evidence type="ECO:0000256" key="7">
    <source>
        <dbReference type="SAM" id="Phobius"/>
    </source>
</evidence>
<dbReference type="EMBL" id="JW869408">
    <property type="protein sequence ID" value="AFP01926.1"/>
    <property type="molecule type" value="mRNA"/>
</dbReference>
<proteinExistence type="evidence at transcript level"/>
<dbReference type="GO" id="GO:0005789">
    <property type="term" value="C:endoplasmic reticulum membrane"/>
    <property type="evidence" value="ECO:0007669"/>
    <property type="project" value="TreeGrafter"/>
</dbReference>
<feature type="region of interest" description="Disordered" evidence="6">
    <location>
        <begin position="338"/>
        <end position="420"/>
    </location>
</feature>
<feature type="transmembrane region" description="Helical" evidence="7">
    <location>
        <begin position="310"/>
        <end position="330"/>
    </location>
</feature>
<dbReference type="PANTHER" id="PTHR12943:SF7">
    <property type="entry name" value="HOMOCYSTEINE-RESPONSIVE ENDOPLASMIC RETICULUM-RESIDENT UBIQUITIN-LIKE DOMAIN MEMBER 1 PROTEIN"/>
    <property type="match status" value="1"/>
</dbReference>
<feature type="compositionally biased region" description="Basic and acidic residues" evidence="6">
    <location>
        <begin position="356"/>
        <end position="379"/>
    </location>
</feature>
<dbReference type="GO" id="GO:1904292">
    <property type="term" value="P:regulation of ERAD pathway"/>
    <property type="evidence" value="ECO:0007669"/>
    <property type="project" value="TreeGrafter"/>
</dbReference>
<dbReference type="Pfam" id="PF00240">
    <property type="entry name" value="ubiquitin"/>
    <property type="match status" value="1"/>
</dbReference>
<feature type="compositionally biased region" description="Polar residues" evidence="6">
    <location>
        <begin position="344"/>
        <end position="353"/>
    </location>
</feature>
<comment type="subcellular location">
    <subcellularLocation>
        <location evidence="1">Membrane</location>
    </subcellularLocation>
</comment>
<dbReference type="GO" id="GO:0006511">
    <property type="term" value="P:ubiquitin-dependent protein catabolic process"/>
    <property type="evidence" value="ECO:0007669"/>
    <property type="project" value="TreeGrafter"/>
</dbReference>
<evidence type="ECO:0000313" key="9">
    <source>
        <dbReference type="EMBL" id="AFP01926.1"/>
    </source>
</evidence>
<feature type="domain" description="Ubiquitin-like" evidence="8">
    <location>
        <begin position="31"/>
        <end position="92"/>
    </location>
</feature>
<evidence type="ECO:0000256" key="2">
    <source>
        <dbReference type="ARBA" id="ARBA00022692"/>
    </source>
</evidence>
<feature type="compositionally biased region" description="Polar residues" evidence="6">
    <location>
        <begin position="408"/>
        <end position="420"/>
    </location>
</feature>
<dbReference type="InterPro" id="IPR000626">
    <property type="entry name" value="Ubiquitin-like_dom"/>
</dbReference>
<name>V9KTY2_CALMI</name>
<sequence length="448" mass="49777">THRDPQRDTETQTPPDPEAMQTHGPPGDGEVTLTIKTPSQRCGDHTVWARLSWTVRRLKTQLYREHPNHPTEQEQRLIYFGKLLLDDLLLSEVLQKEEQYHILHMVCNLRTSLKSPQPERTMQEASVPTASGQENLTVPVTVPVTVPAEGLRHRGQTAYPWPYGAVPVGERVPMPEGMSGLAAYNLYSSQQILWFQQMYVRQYYMQYQAAVAAQAAANSQQLQQPVVTPGPPAGLPDQPPLVNLPVDHHVPLPAANEPPANQNLRMNAQGGPVMDDEEELNRDWLDWMYLAARASFFFSIIYFYSSLSRVVLVMSAMILVYLHHTGWFLFRRRVPNNDPPAPGNLNQANQAAPQDQEPRPEEDQDLVNRSESGESDRPGPGEPPASPDIDPVSPATDPASTDMGPISPDSNPAPTPGTERSTIVNTAWVFLKTFFASLIPEGQGAAVN</sequence>
<dbReference type="GO" id="GO:0044325">
    <property type="term" value="F:transmembrane transporter binding"/>
    <property type="evidence" value="ECO:0007669"/>
    <property type="project" value="TreeGrafter"/>
</dbReference>
<evidence type="ECO:0000256" key="4">
    <source>
        <dbReference type="ARBA" id="ARBA00023136"/>
    </source>
</evidence>
<dbReference type="Gene3D" id="3.10.20.90">
    <property type="entry name" value="Phosphatidylinositol 3-kinase Catalytic Subunit, Chain A, domain 1"/>
    <property type="match status" value="1"/>
</dbReference>
<accession>V9KTY2</accession>
<dbReference type="PROSITE" id="PS50053">
    <property type="entry name" value="UBIQUITIN_2"/>
    <property type="match status" value="1"/>
</dbReference>
<evidence type="ECO:0000256" key="5">
    <source>
        <dbReference type="ARBA" id="ARBA00023230"/>
    </source>
</evidence>
<organism evidence="9">
    <name type="scientific">Callorhinchus milii</name>
    <name type="common">Ghost shark</name>
    <dbReference type="NCBI Taxonomy" id="7868"/>
    <lineage>
        <taxon>Eukaryota</taxon>
        <taxon>Metazoa</taxon>
        <taxon>Chordata</taxon>
        <taxon>Craniata</taxon>
        <taxon>Vertebrata</taxon>
        <taxon>Chondrichthyes</taxon>
        <taxon>Holocephali</taxon>
        <taxon>Chimaeriformes</taxon>
        <taxon>Callorhinchidae</taxon>
        <taxon>Callorhinchus</taxon>
    </lineage>
</organism>
<dbReference type="PANTHER" id="PTHR12943">
    <property type="entry name" value="HOMOCYSTEINE-RESPONSIVE ENDOPLASMIC RETICULUM-RESIDENT UNIQUITIN-LIKE DOMAIN HERPUD PROTEIN FAMILY MEMBER"/>
    <property type="match status" value="1"/>
</dbReference>
<dbReference type="SMART" id="SM00213">
    <property type="entry name" value="UBQ"/>
    <property type="match status" value="1"/>
</dbReference>
<protein>
    <submittedName>
        <fullName evidence="9">Homocysteine-responsive endoplasmic reticulum-resident ubiquitin-like domain member 1 protein</fullName>
    </submittedName>
</protein>
<dbReference type="GO" id="GO:0032469">
    <property type="term" value="P:endoplasmic reticulum calcium ion homeostasis"/>
    <property type="evidence" value="ECO:0007669"/>
    <property type="project" value="TreeGrafter"/>
</dbReference>
<evidence type="ECO:0000259" key="8">
    <source>
        <dbReference type="PROSITE" id="PS50053"/>
    </source>
</evidence>
<evidence type="ECO:0000256" key="3">
    <source>
        <dbReference type="ARBA" id="ARBA00022989"/>
    </source>
</evidence>
<dbReference type="FunFam" id="3.10.20.90:FF:000046">
    <property type="entry name" value="Homocysteine-responsive endoplasmic reticulum-resident ubiquitin-like domain member 2 protein"/>
    <property type="match status" value="1"/>
</dbReference>
<dbReference type="InterPro" id="IPR039751">
    <property type="entry name" value="HERPUD1/2"/>
</dbReference>
<keyword evidence="2 7" id="KW-0812">Transmembrane</keyword>
<dbReference type="InterPro" id="IPR029071">
    <property type="entry name" value="Ubiquitin-like_domsf"/>
</dbReference>
<feature type="compositionally biased region" description="Basic and acidic residues" evidence="6">
    <location>
        <begin position="1"/>
        <end position="10"/>
    </location>
</feature>
<evidence type="ECO:0000256" key="1">
    <source>
        <dbReference type="ARBA" id="ARBA00004370"/>
    </source>
</evidence>
<reference evidence="9" key="1">
    <citation type="journal article" date="2014" name="Nature">
        <title>Elephant shark genome provides unique insights into gnathostome evolution.</title>
        <authorList>
            <consortium name="International Elephant Shark Genome Sequencing Consortium"/>
            <person name="Venkatesh B."/>
            <person name="Lee A.P."/>
            <person name="Ravi V."/>
            <person name="Maurya A.K."/>
            <person name="Lian M.M."/>
            <person name="Swann J.B."/>
            <person name="Ohta Y."/>
            <person name="Flajnik M.F."/>
            <person name="Sutoh Y."/>
            <person name="Kasahara M."/>
            <person name="Hoon S."/>
            <person name="Gangu V."/>
            <person name="Roy S.W."/>
            <person name="Irimia M."/>
            <person name="Korzh V."/>
            <person name="Kondrychyn I."/>
            <person name="Lim Z.W."/>
            <person name="Tay B.H."/>
            <person name="Tohari S."/>
            <person name="Kong K.W."/>
            <person name="Ho S."/>
            <person name="Lorente-Galdos B."/>
            <person name="Quilez J."/>
            <person name="Marques-Bonet T."/>
            <person name="Raney B.J."/>
            <person name="Ingham P.W."/>
            <person name="Tay A."/>
            <person name="Hillier L.W."/>
            <person name="Minx P."/>
            <person name="Boehm T."/>
            <person name="Wilson R.K."/>
            <person name="Brenner S."/>
            <person name="Warren W.C."/>
        </authorList>
    </citation>
    <scope>NUCLEOTIDE SEQUENCE</scope>
    <source>
        <tissue evidence="9">Gills</tissue>
    </source>
</reference>
<keyword evidence="3 7" id="KW-1133">Transmembrane helix</keyword>
<dbReference type="SUPFAM" id="SSF54236">
    <property type="entry name" value="Ubiquitin-like"/>
    <property type="match status" value="1"/>
</dbReference>
<dbReference type="AlphaFoldDB" id="V9KTY2"/>
<feature type="region of interest" description="Disordered" evidence="6">
    <location>
        <begin position="1"/>
        <end position="29"/>
    </location>
</feature>